<dbReference type="AlphaFoldDB" id="A0A7J0GMI7"/>
<dbReference type="PANTHER" id="PTHR47003">
    <property type="entry name" value="OS01G0970900 PROTEIN"/>
    <property type="match status" value="1"/>
</dbReference>
<keyword evidence="1" id="KW-0677">Repeat</keyword>
<evidence type="ECO:0000256" key="2">
    <source>
        <dbReference type="PROSITE-ProRule" id="PRU00708"/>
    </source>
</evidence>
<organism evidence="3 4">
    <name type="scientific">Actinidia rufa</name>
    <dbReference type="NCBI Taxonomy" id="165716"/>
    <lineage>
        <taxon>Eukaryota</taxon>
        <taxon>Viridiplantae</taxon>
        <taxon>Streptophyta</taxon>
        <taxon>Embryophyta</taxon>
        <taxon>Tracheophyta</taxon>
        <taxon>Spermatophyta</taxon>
        <taxon>Magnoliopsida</taxon>
        <taxon>eudicotyledons</taxon>
        <taxon>Gunneridae</taxon>
        <taxon>Pentapetalae</taxon>
        <taxon>asterids</taxon>
        <taxon>Ericales</taxon>
        <taxon>Actinidiaceae</taxon>
        <taxon>Actinidia</taxon>
    </lineage>
</organism>
<feature type="repeat" description="PPR" evidence="2">
    <location>
        <begin position="444"/>
        <end position="478"/>
    </location>
</feature>
<protein>
    <submittedName>
        <fullName evidence="3">Pentatricopeptide repeat (PPR) superfamily protein</fullName>
    </submittedName>
</protein>
<dbReference type="OrthoDB" id="185373at2759"/>
<dbReference type="InterPro" id="IPR044578">
    <property type="entry name" value="BIR6-like"/>
</dbReference>
<accession>A0A7J0GMI7</accession>
<gene>
    <name evidence="3" type="ORF">Acr_23g0003870</name>
</gene>
<dbReference type="EMBL" id="BJWL01000023">
    <property type="protein sequence ID" value="GFZ12002.1"/>
    <property type="molecule type" value="Genomic_DNA"/>
</dbReference>
<dbReference type="GO" id="GO:0008380">
    <property type="term" value="P:RNA splicing"/>
    <property type="evidence" value="ECO:0007669"/>
    <property type="project" value="InterPro"/>
</dbReference>
<feature type="repeat" description="PPR" evidence="2">
    <location>
        <begin position="409"/>
        <end position="443"/>
    </location>
</feature>
<proteinExistence type="predicted"/>
<dbReference type="InterPro" id="IPR011990">
    <property type="entry name" value="TPR-like_helical_dom_sf"/>
</dbReference>
<dbReference type="Gene3D" id="1.25.40.10">
    <property type="entry name" value="Tetratricopeptide repeat domain"/>
    <property type="match status" value="3"/>
</dbReference>
<comment type="caution">
    <text evidence="3">The sequence shown here is derived from an EMBL/GenBank/DDBJ whole genome shotgun (WGS) entry which is preliminary data.</text>
</comment>
<sequence length="633" mass="72231">MNRAKTILSSLRVANSLRSTRLPRNPTLSPQVTTQLSLLSPSDSSLSKQPHTSTFLCTHQKLSFSSQPSSILELVSDSDWSKELEHELSNINPTLTHETAVYILKKLNKDPKKASRFFNWVCEKNGFKPSSAIYSLVLRIFANKESIDQFWATVTKMKEQGFYIDEMTYMTVLGALRNSKMASEITAWTQLYNRMGKENEMSDVMKRVVQVVTRSDWGREVEGELGEMKISVSESFVLRVLEELRRNPLKALSFFKWVGGCLGYEHSSVTYNSLARVLGQGHSIGEFWGMVKEMRSLDHEMDIDTYIKISRQFQKNKMLTDAVELYEFMMDGPYKPSSQNCSMLLRAISVSGNADMNLVFRVVKKYEEAGNSLIKTDYDGIHRSLTSVGRFDEAEKMVESMKNAGYEPDNITYSQLVFGLCKARRLEAARKVLDVMEECGCVPDLKTWTILIQGHCSANEVDKALICFANMMDKNFEADADLLDVLVNGFLSQNRIDGANQLLVEMVDKARLRPWQATYKNLILKLLDKRKLEESLNLLNLMKKHNYPPFPEPFVQYISRFGTVEDAQDFLKALTVKEYPSISAYLHVFESFFREGRHYEAKDLLYKCPHHIRKHVAISNLFGSAKSSKSATA</sequence>
<evidence type="ECO:0000256" key="1">
    <source>
        <dbReference type="ARBA" id="ARBA00022737"/>
    </source>
</evidence>
<dbReference type="PANTHER" id="PTHR47003:SF2">
    <property type="entry name" value="OS01G0970900 PROTEIN"/>
    <property type="match status" value="1"/>
</dbReference>
<dbReference type="Proteomes" id="UP000585474">
    <property type="component" value="Unassembled WGS sequence"/>
</dbReference>
<dbReference type="NCBIfam" id="TIGR00756">
    <property type="entry name" value="PPR"/>
    <property type="match status" value="3"/>
</dbReference>
<dbReference type="InterPro" id="IPR002885">
    <property type="entry name" value="PPR_rpt"/>
</dbReference>
<name>A0A7J0GMI7_9ERIC</name>
<evidence type="ECO:0000313" key="3">
    <source>
        <dbReference type="EMBL" id="GFZ12002.1"/>
    </source>
</evidence>
<keyword evidence="4" id="KW-1185">Reference proteome</keyword>
<reference evidence="3 4" key="1">
    <citation type="submission" date="2019-07" db="EMBL/GenBank/DDBJ databases">
        <title>De Novo Assembly of kiwifruit Actinidia rufa.</title>
        <authorList>
            <person name="Sugita-Konishi S."/>
            <person name="Sato K."/>
            <person name="Mori E."/>
            <person name="Abe Y."/>
            <person name="Kisaki G."/>
            <person name="Hamano K."/>
            <person name="Suezawa K."/>
            <person name="Otani M."/>
            <person name="Fukuda T."/>
            <person name="Manabe T."/>
            <person name="Gomi K."/>
            <person name="Tabuchi M."/>
            <person name="Akimitsu K."/>
            <person name="Kataoka I."/>
        </authorList>
    </citation>
    <scope>NUCLEOTIDE SEQUENCE [LARGE SCALE GENOMIC DNA]</scope>
    <source>
        <strain evidence="4">cv. Fuchu</strain>
    </source>
</reference>
<dbReference type="PROSITE" id="PS51375">
    <property type="entry name" value="PPR"/>
    <property type="match status" value="2"/>
</dbReference>
<dbReference type="Pfam" id="PF01535">
    <property type="entry name" value="PPR"/>
    <property type="match status" value="1"/>
</dbReference>
<dbReference type="Pfam" id="PF13041">
    <property type="entry name" value="PPR_2"/>
    <property type="match status" value="1"/>
</dbReference>
<evidence type="ECO:0000313" key="4">
    <source>
        <dbReference type="Proteomes" id="UP000585474"/>
    </source>
</evidence>